<evidence type="ECO:0000256" key="13">
    <source>
        <dbReference type="ARBA" id="ARBA00040794"/>
    </source>
</evidence>
<dbReference type="EMBL" id="LUTU01000005">
    <property type="protein sequence ID" value="OAJ68312.1"/>
    <property type="molecule type" value="Genomic_DNA"/>
</dbReference>
<name>A0A1B6VM76_9PROT</name>
<evidence type="ECO:0000256" key="8">
    <source>
        <dbReference type="ARBA" id="ARBA00022842"/>
    </source>
</evidence>
<dbReference type="GO" id="GO:0008413">
    <property type="term" value="F:8-oxo-7,8-dihydroguanosine triphosphate pyrophosphatase activity"/>
    <property type="evidence" value="ECO:0007669"/>
    <property type="project" value="TreeGrafter"/>
</dbReference>
<dbReference type="Gene3D" id="3.40.630.30">
    <property type="match status" value="1"/>
</dbReference>
<evidence type="ECO:0000256" key="11">
    <source>
        <dbReference type="ARBA" id="ARBA00036904"/>
    </source>
</evidence>
<evidence type="ECO:0000256" key="7">
    <source>
        <dbReference type="ARBA" id="ARBA00022801"/>
    </source>
</evidence>
<dbReference type="InterPro" id="IPR000182">
    <property type="entry name" value="GNAT_dom"/>
</dbReference>
<dbReference type="PROSITE" id="PS51186">
    <property type="entry name" value="GNAT"/>
    <property type="match status" value="1"/>
</dbReference>
<dbReference type="RefSeq" id="WP_064273897.1">
    <property type="nucleotide sequence ID" value="NZ_LUTU01000005.1"/>
</dbReference>
<evidence type="ECO:0000256" key="12">
    <source>
        <dbReference type="ARBA" id="ARBA00038905"/>
    </source>
</evidence>
<feature type="region of interest" description="Disordered" evidence="18">
    <location>
        <begin position="182"/>
        <end position="203"/>
    </location>
</feature>
<feature type="compositionally biased region" description="Low complexity" evidence="18">
    <location>
        <begin position="182"/>
        <end position="191"/>
    </location>
</feature>
<dbReference type="SUPFAM" id="SSF55811">
    <property type="entry name" value="Nudix"/>
    <property type="match status" value="1"/>
</dbReference>
<feature type="domain" description="Nudix hydrolase" evidence="20">
    <location>
        <begin position="205"/>
        <end position="334"/>
    </location>
</feature>
<evidence type="ECO:0000313" key="22">
    <source>
        <dbReference type="Proteomes" id="UP000077786"/>
    </source>
</evidence>
<keyword evidence="5" id="KW-0479">Metal-binding</keyword>
<evidence type="ECO:0000256" key="4">
    <source>
        <dbReference type="ARBA" id="ARBA00022705"/>
    </source>
</evidence>
<dbReference type="GO" id="GO:0044715">
    <property type="term" value="F:8-oxo-dGDP phosphatase activity"/>
    <property type="evidence" value="ECO:0007669"/>
    <property type="project" value="TreeGrafter"/>
</dbReference>
<dbReference type="GO" id="GO:0006260">
    <property type="term" value="P:DNA replication"/>
    <property type="evidence" value="ECO:0007669"/>
    <property type="project" value="UniProtKB-KW"/>
</dbReference>
<evidence type="ECO:0000256" key="17">
    <source>
        <dbReference type="RuleBase" id="RU003476"/>
    </source>
</evidence>
<dbReference type="GO" id="GO:0046872">
    <property type="term" value="F:metal ion binding"/>
    <property type="evidence" value="ECO:0007669"/>
    <property type="project" value="UniProtKB-KW"/>
</dbReference>
<comment type="similarity">
    <text evidence="2 17">Belongs to the Nudix hydrolase family.</text>
</comment>
<evidence type="ECO:0000256" key="3">
    <source>
        <dbReference type="ARBA" id="ARBA00022457"/>
    </source>
</evidence>
<dbReference type="InterPro" id="IPR015797">
    <property type="entry name" value="NUDIX_hydrolase-like_dom_sf"/>
</dbReference>
<evidence type="ECO:0000256" key="16">
    <source>
        <dbReference type="ARBA" id="ARBA00042798"/>
    </source>
</evidence>
<dbReference type="GO" id="GO:0035539">
    <property type="term" value="F:8-oxo-7,8-dihydrodeoxyguanosine triphosphate pyrophosphatase activity"/>
    <property type="evidence" value="ECO:0007669"/>
    <property type="project" value="UniProtKB-EC"/>
</dbReference>
<comment type="cofactor">
    <cofactor evidence="1">
        <name>Mg(2+)</name>
        <dbReference type="ChEBI" id="CHEBI:18420"/>
    </cofactor>
</comment>
<dbReference type="AlphaFoldDB" id="A0A1B6VM76"/>
<evidence type="ECO:0000256" key="5">
    <source>
        <dbReference type="ARBA" id="ARBA00022723"/>
    </source>
</evidence>
<evidence type="ECO:0000259" key="19">
    <source>
        <dbReference type="PROSITE" id="PS51186"/>
    </source>
</evidence>
<comment type="catalytic activity">
    <reaction evidence="10">
        <text>8-oxo-dGTP + H2O = 8-oxo-dGMP + diphosphate + H(+)</text>
        <dbReference type="Rhea" id="RHEA:31575"/>
        <dbReference type="ChEBI" id="CHEBI:15377"/>
        <dbReference type="ChEBI" id="CHEBI:15378"/>
        <dbReference type="ChEBI" id="CHEBI:33019"/>
        <dbReference type="ChEBI" id="CHEBI:63224"/>
        <dbReference type="ChEBI" id="CHEBI:77896"/>
        <dbReference type="EC" id="3.6.1.55"/>
    </reaction>
</comment>
<dbReference type="SUPFAM" id="SSF55729">
    <property type="entry name" value="Acyl-CoA N-acyltransferases (Nat)"/>
    <property type="match status" value="1"/>
</dbReference>
<evidence type="ECO:0000256" key="1">
    <source>
        <dbReference type="ARBA" id="ARBA00001946"/>
    </source>
</evidence>
<dbReference type="InterPro" id="IPR047127">
    <property type="entry name" value="MutT-like"/>
</dbReference>
<dbReference type="Pfam" id="PF00293">
    <property type="entry name" value="NUDIX"/>
    <property type="match status" value="1"/>
</dbReference>
<dbReference type="PRINTS" id="PR00502">
    <property type="entry name" value="NUDIXFAMILY"/>
</dbReference>
<dbReference type="Pfam" id="PF13302">
    <property type="entry name" value="Acetyltransf_3"/>
    <property type="match status" value="1"/>
</dbReference>
<keyword evidence="9" id="KW-0234">DNA repair</keyword>
<dbReference type="PANTHER" id="PTHR47707">
    <property type="entry name" value="8-OXO-DGTP DIPHOSPHATASE"/>
    <property type="match status" value="1"/>
</dbReference>
<evidence type="ECO:0000313" key="21">
    <source>
        <dbReference type="EMBL" id="OAJ68312.1"/>
    </source>
</evidence>
<evidence type="ECO:0000256" key="10">
    <source>
        <dbReference type="ARBA" id="ARBA00035861"/>
    </source>
</evidence>
<evidence type="ECO:0000256" key="14">
    <source>
        <dbReference type="ARBA" id="ARBA00041592"/>
    </source>
</evidence>
<sequence length="337" mass="37088">MTPELKAGDFLLRPLRPEDAPAVHRLVNDWSVVRMLSRLPFPYPRDLAEKWITSTLEDSARGSAHHFAITRDGVLLGAVGLVLSDDKRSASLGYWASPATWGQGMTTSAARRVTEWAIQVLKLEKLTADVAVDNPASSAVLRKLGFRETGRSSRRFVSRGTECPIIVHELTRSTFLQLDTPAPVETAPPAALEDQPPSPAPTRKPRTLLVVAAALLDAQGRILLARRPEGKRLAGLWEFPGGKVERDETPEQALIREMKEELDVDLTGACLAPFTFVSENAGPFHLLMPLYVVRRWRGVPAPREGQALAWVEAADLAKYPMPDPDLPLIPLLQELLG</sequence>
<accession>A0A1B6VM76</accession>
<dbReference type="GO" id="GO:0006281">
    <property type="term" value="P:DNA repair"/>
    <property type="evidence" value="ECO:0007669"/>
    <property type="project" value="UniProtKB-KW"/>
</dbReference>
<comment type="caution">
    <text evidence="21">The sequence shown here is derived from an EMBL/GenBank/DDBJ whole genome shotgun (WGS) entry which is preliminary data.</text>
</comment>
<dbReference type="InterPro" id="IPR020084">
    <property type="entry name" value="NUDIX_hydrolase_CS"/>
</dbReference>
<dbReference type="PATRIC" id="fig|38307.3.peg.1049"/>
<keyword evidence="6" id="KW-0227">DNA damage</keyword>
<dbReference type="GO" id="GO:0044716">
    <property type="term" value="F:8-oxo-GDP phosphatase activity"/>
    <property type="evidence" value="ECO:0007669"/>
    <property type="project" value="TreeGrafter"/>
</dbReference>
<organism evidence="21 22">
    <name type="scientific">Gluconobacter cerinus</name>
    <dbReference type="NCBI Taxonomy" id="38307"/>
    <lineage>
        <taxon>Bacteria</taxon>
        <taxon>Pseudomonadati</taxon>
        <taxon>Pseudomonadota</taxon>
        <taxon>Alphaproteobacteria</taxon>
        <taxon>Acetobacterales</taxon>
        <taxon>Acetobacteraceae</taxon>
        <taxon>Gluconobacter</taxon>
    </lineage>
</organism>
<dbReference type="GO" id="GO:0016747">
    <property type="term" value="F:acyltransferase activity, transferring groups other than amino-acyl groups"/>
    <property type="evidence" value="ECO:0007669"/>
    <property type="project" value="InterPro"/>
</dbReference>
<gene>
    <name evidence="21" type="ORF">A0123_01016</name>
</gene>
<feature type="domain" description="N-acetyltransferase" evidence="19">
    <location>
        <begin position="10"/>
        <end position="173"/>
    </location>
</feature>
<reference evidence="21 22" key="1">
    <citation type="submission" date="2016-03" db="EMBL/GenBank/DDBJ databases">
        <title>Draft genome sequence of Gluconobacter cerinus strain CECT 9110.</title>
        <authorList>
            <person name="Sainz F."/>
            <person name="Mas A."/>
            <person name="Torija M.J."/>
        </authorList>
    </citation>
    <scope>NUCLEOTIDE SEQUENCE [LARGE SCALE GENOMIC DNA]</scope>
    <source>
        <strain evidence="21 22">CECT 9110</strain>
    </source>
</reference>
<dbReference type="InterPro" id="IPR020476">
    <property type="entry name" value="Nudix_hydrolase"/>
</dbReference>
<dbReference type="InterPro" id="IPR000086">
    <property type="entry name" value="NUDIX_hydrolase_dom"/>
</dbReference>
<evidence type="ECO:0000259" key="20">
    <source>
        <dbReference type="PROSITE" id="PS51462"/>
    </source>
</evidence>
<evidence type="ECO:0000256" key="18">
    <source>
        <dbReference type="SAM" id="MobiDB-lite"/>
    </source>
</evidence>
<dbReference type="PROSITE" id="PS00893">
    <property type="entry name" value="NUDIX_BOX"/>
    <property type="match status" value="1"/>
</dbReference>
<evidence type="ECO:0000256" key="15">
    <source>
        <dbReference type="ARBA" id="ARBA00041979"/>
    </source>
</evidence>
<dbReference type="FunFam" id="3.90.79.10:FF:000014">
    <property type="entry name" value="8-oxo-dGTP diphosphatase MutT"/>
    <property type="match status" value="1"/>
</dbReference>
<protein>
    <recommendedName>
        <fullName evidence="13">8-oxo-dGTP diphosphatase</fullName>
        <ecNumber evidence="12">3.6.1.55</ecNumber>
    </recommendedName>
    <alternativeName>
        <fullName evidence="16">7,8-dihydro-8-oxoguanine-triphosphatase</fullName>
    </alternativeName>
    <alternativeName>
        <fullName evidence="15">Mutator protein MutT</fullName>
    </alternativeName>
    <alternativeName>
        <fullName evidence="14">dGTP pyrophosphohydrolase</fullName>
    </alternativeName>
</protein>
<evidence type="ECO:0000256" key="9">
    <source>
        <dbReference type="ARBA" id="ARBA00023204"/>
    </source>
</evidence>
<dbReference type="Proteomes" id="UP000077786">
    <property type="component" value="Unassembled WGS sequence"/>
</dbReference>
<keyword evidence="21" id="KW-0808">Transferase</keyword>
<dbReference type="EC" id="3.6.1.55" evidence="12"/>
<evidence type="ECO:0000256" key="6">
    <source>
        <dbReference type="ARBA" id="ARBA00022763"/>
    </source>
</evidence>
<dbReference type="PANTHER" id="PTHR47707:SF1">
    <property type="entry name" value="NUDIX HYDROLASE FAMILY PROTEIN"/>
    <property type="match status" value="1"/>
</dbReference>
<dbReference type="OrthoDB" id="9810648at2"/>
<evidence type="ECO:0000256" key="2">
    <source>
        <dbReference type="ARBA" id="ARBA00005582"/>
    </source>
</evidence>
<keyword evidence="3" id="KW-0515">Mutator protein</keyword>
<dbReference type="InterPro" id="IPR016181">
    <property type="entry name" value="Acyl_CoA_acyltransferase"/>
</dbReference>
<keyword evidence="7 17" id="KW-0378">Hydrolase</keyword>
<dbReference type="PROSITE" id="PS51462">
    <property type="entry name" value="NUDIX"/>
    <property type="match status" value="1"/>
</dbReference>
<dbReference type="CDD" id="cd03425">
    <property type="entry name" value="NUDIX_MutT_NudA_like"/>
    <property type="match status" value="1"/>
</dbReference>
<keyword evidence="8" id="KW-0460">Magnesium</keyword>
<dbReference type="Gene3D" id="3.90.79.10">
    <property type="entry name" value="Nucleoside Triphosphate Pyrophosphohydrolase"/>
    <property type="match status" value="1"/>
</dbReference>
<keyword evidence="4" id="KW-0235">DNA replication</keyword>
<proteinExistence type="inferred from homology"/>
<comment type="catalytic activity">
    <reaction evidence="11">
        <text>8-oxo-GTP + H2O = 8-oxo-GMP + diphosphate + H(+)</text>
        <dbReference type="Rhea" id="RHEA:67616"/>
        <dbReference type="ChEBI" id="CHEBI:15377"/>
        <dbReference type="ChEBI" id="CHEBI:15378"/>
        <dbReference type="ChEBI" id="CHEBI:33019"/>
        <dbReference type="ChEBI" id="CHEBI:143553"/>
        <dbReference type="ChEBI" id="CHEBI:145694"/>
    </reaction>
</comment>